<evidence type="ECO:0000313" key="2">
    <source>
        <dbReference type="Proteomes" id="UP000294854"/>
    </source>
</evidence>
<evidence type="ECO:0000313" key="1">
    <source>
        <dbReference type="EMBL" id="TDG76924.1"/>
    </source>
</evidence>
<dbReference type="RefSeq" id="WP_010620504.1">
    <property type="nucleotide sequence ID" value="NZ_PUFO01000056.1"/>
</dbReference>
<dbReference type="EMBL" id="PUFO01000056">
    <property type="protein sequence ID" value="TDG76924.1"/>
    <property type="molecule type" value="Genomic_DNA"/>
</dbReference>
<dbReference type="OrthoDB" id="2311054at2"/>
<dbReference type="Proteomes" id="UP000294854">
    <property type="component" value="Unassembled WGS sequence"/>
</dbReference>
<gene>
    <name evidence="1" type="ORF">C5L31_001515</name>
</gene>
<organism evidence="1 2">
    <name type="scientific">Secundilactobacillus malefermentans</name>
    <dbReference type="NCBI Taxonomy" id="176292"/>
    <lineage>
        <taxon>Bacteria</taxon>
        <taxon>Bacillati</taxon>
        <taxon>Bacillota</taxon>
        <taxon>Bacilli</taxon>
        <taxon>Lactobacillales</taxon>
        <taxon>Lactobacillaceae</taxon>
        <taxon>Secundilactobacillus</taxon>
    </lineage>
</organism>
<dbReference type="AlphaFoldDB" id="A0A4R5NMT8"/>
<sequence length="169" mass="19020">MTVTKAYLEVNARKGNRFLLSDSQGQRLAGAKDHFWSSIWNSFLGWMVAIPTSFKMEIKGQTLILNSKIQVFGSKYDILVDDKLVASLATQNSNYKQPYKVNVGSMDYTLVPYPANTYFELRTSDSSRKVLALRRDVSNPSKYVFAVEDELPLLTAAGLCMAILDSFKK</sequence>
<protein>
    <submittedName>
        <fullName evidence="1">Uncharacterized protein</fullName>
    </submittedName>
</protein>
<accession>A0A4R5NMT8</accession>
<name>A0A4R5NMT8_9LACO</name>
<proteinExistence type="predicted"/>
<comment type="caution">
    <text evidence="1">The sequence shown here is derived from an EMBL/GenBank/DDBJ whole genome shotgun (WGS) entry which is preliminary data.</text>
</comment>
<reference evidence="1 2" key="1">
    <citation type="journal article" date="2019" name="Appl. Microbiol. Biotechnol.">
        <title>Uncovering carbohydrate metabolism through a genotype-phenotype association study of 56 lactic acid bacteria genomes.</title>
        <authorList>
            <person name="Buron-Moles G."/>
            <person name="Chailyan A."/>
            <person name="Dolejs I."/>
            <person name="Forster J."/>
            <person name="Miks M.H."/>
        </authorList>
    </citation>
    <scope>NUCLEOTIDE SEQUENCE [LARGE SCALE GENOMIC DNA]</scope>
    <source>
        <strain evidence="1 2">ATCC 49373</strain>
    </source>
</reference>
<dbReference type="STRING" id="1122149.FD44_GL001121"/>
<keyword evidence="2" id="KW-1185">Reference proteome</keyword>